<dbReference type="EMBL" id="JBHUOS010000001">
    <property type="protein sequence ID" value="MFD2914264.1"/>
    <property type="molecule type" value="Genomic_DNA"/>
</dbReference>
<sequence length="81" mass="9380">MISYISEGKGIHAGFFVTIFIFSLLGFYLLRVSLWNTYGKEELVFSNNQCTYVANYGWFKDRVKTEPFDTTNFAKNPVGYI</sequence>
<protein>
    <submittedName>
        <fullName evidence="2">Uncharacterized protein</fullName>
    </submittedName>
</protein>
<proteinExistence type="predicted"/>
<name>A0ABW5ZMS0_9FLAO</name>
<comment type="caution">
    <text evidence="2">The sequence shown here is derived from an EMBL/GenBank/DDBJ whole genome shotgun (WGS) entry which is preliminary data.</text>
</comment>
<organism evidence="2 3">
    <name type="scientific">Psychroserpens luteus</name>
    <dbReference type="NCBI Taxonomy" id="1434066"/>
    <lineage>
        <taxon>Bacteria</taxon>
        <taxon>Pseudomonadati</taxon>
        <taxon>Bacteroidota</taxon>
        <taxon>Flavobacteriia</taxon>
        <taxon>Flavobacteriales</taxon>
        <taxon>Flavobacteriaceae</taxon>
        <taxon>Psychroserpens</taxon>
    </lineage>
</organism>
<keyword evidence="1" id="KW-0472">Membrane</keyword>
<dbReference type="Proteomes" id="UP001597548">
    <property type="component" value="Unassembled WGS sequence"/>
</dbReference>
<keyword evidence="1" id="KW-1133">Transmembrane helix</keyword>
<accession>A0ABW5ZMS0</accession>
<keyword evidence="3" id="KW-1185">Reference proteome</keyword>
<feature type="transmembrane region" description="Helical" evidence="1">
    <location>
        <begin position="12"/>
        <end position="30"/>
    </location>
</feature>
<dbReference type="RefSeq" id="WP_194507347.1">
    <property type="nucleotide sequence ID" value="NZ_JADILU010000002.1"/>
</dbReference>
<reference evidence="3" key="1">
    <citation type="journal article" date="2019" name="Int. J. Syst. Evol. Microbiol.">
        <title>The Global Catalogue of Microorganisms (GCM) 10K type strain sequencing project: providing services to taxonomists for standard genome sequencing and annotation.</title>
        <authorList>
            <consortium name="The Broad Institute Genomics Platform"/>
            <consortium name="The Broad Institute Genome Sequencing Center for Infectious Disease"/>
            <person name="Wu L."/>
            <person name="Ma J."/>
        </authorList>
    </citation>
    <scope>NUCLEOTIDE SEQUENCE [LARGE SCALE GENOMIC DNA]</scope>
    <source>
        <strain evidence="3">KCTC 32514</strain>
    </source>
</reference>
<gene>
    <name evidence="2" type="ORF">ACFS29_01325</name>
</gene>
<evidence type="ECO:0000313" key="3">
    <source>
        <dbReference type="Proteomes" id="UP001597548"/>
    </source>
</evidence>
<evidence type="ECO:0000256" key="1">
    <source>
        <dbReference type="SAM" id="Phobius"/>
    </source>
</evidence>
<evidence type="ECO:0000313" key="2">
    <source>
        <dbReference type="EMBL" id="MFD2914264.1"/>
    </source>
</evidence>
<keyword evidence="1" id="KW-0812">Transmembrane</keyword>